<dbReference type="EMBL" id="UINC01037672">
    <property type="protein sequence ID" value="SVB33512.1"/>
    <property type="molecule type" value="Genomic_DNA"/>
</dbReference>
<protein>
    <submittedName>
        <fullName evidence="1">Uncharacterized protein</fullName>
    </submittedName>
</protein>
<organism evidence="1">
    <name type="scientific">marine metagenome</name>
    <dbReference type="NCBI Taxonomy" id="408172"/>
    <lineage>
        <taxon>unclassified sequences</taxon>
        <taxon>metagenomes</taxon>
        <taxon>ecological metagenomes</taxon>
    </lineage>
</organism>
<sequence>MDAIYKRRNYVSSVYATTCKLIVLQITLSCKGIYTVVKDFIPCCTDLHECACAQYLIKLEEA</sequence>
<name>A0A382D638_9ZZZZ</name>
<dbReference type="AlphaFoldDB" id="A0A382D638"/>
<reference evidence="1" key="1">
    <citation type="submission" date="2018-05" db="EMBL/GenBank/DDBJ databases">
        <authorList>
            <person name="Lanie J.A."/>
            <person name="Ng W.-L."/>
            <person name="Kazmierczak K.M."/>
            <person name="Andrzejewski T.M."/>
            <person name="Davidsen T.M."/>
            <person name="Wayne K.J."/>
            <person name="Tettelin H."/>
            <person name="Glass J.I."/>
            <person name="Rusch D."/>
            <person name="Podicherti R."/>
            <person name="Tsui H.-C.T."/>
            <person name="Winkler M.E."/>
        </authorList>
    </citation>
    <scope>NUCLEOTIDE SEQUENCE</scope>
</reference>
<gene>
    <name evidence="1" type="ORF">METZ01_LOCUS186366</name>
</gene>
<accession>A0A382D638</accession>
<proteinExistence type="predicted"/>
<feature type="non-terminal residue" evidence="1">
    <location>
        <position position="62"/>
    </location>
</feature>
<evidence type="ECO:0000313" key="1">
    <source>
        <dbReference type="EMBL" id="SVB33512.1"/>
    </source>
</evidence>